<reference evidence="5" key="3">
    <citation type="journal article" date="2012" name="PLoS Pathog.">
        <title>Comparative genomics of the apicomplexan parasites Toxoplasma gondii and Neospora caninum: Coccidia differing in host range and transmission strategy.</title>
        <authorList>
            <person name="Reid A.J."/>
            <person name="Vermont S.J."/>
            <person name="Cotton J.A."/>
            <person name="Harris D."/>
            <person name="Hill-Cawthorne G.A."/>
            <person name="Konen-Waisman S."/>
            <person name="Latham S.M."/>
            <person name="Mourier T."/>
            <person name="Norton R."/>
            <person name="Quail M.A."/>
            <person name="Sanders M."/>
            <person name="Shanmugam D."/>
            <person name="Sohal A."/>
            <person name="Wasmuth J.D."/>
            <person name="Brunk B."/>
            <person name="Grigg M.E."/>
            <person name="Howard J.C."/>
            <person name="Parkinson J."/>
            <person name="Roos D.S."/>
            <person name="Trees A.J."/>
            <person name="Berriman M."/>
            <person name="Pain A."/>
            <person name="Wastling J.M."/>
        </authorList>
    </citation>
    <scope>NUCLEOTIDE SEQUENCE [LARGE SCALE GENOMIC DNA]</scope>
    <source>
        <strain evidence="5">Liverpool</strain>
    </source>
</reference>
<dbReference type="VEuPathDB" id="ToxoDB:NCLIV_029500"/>
<reference evidence="3" key="1">
    <citation type="submission" date="2011-02" db="EMBL/GenBank/DDBJ databases">
        <authorList>
            <person name="Aslett M."/>
        </authorList>
    </citation>
    <scope>NUCLEOTIDE SEQUENCE</scope>
    <source>
        <strain evidence="3">Liverpool</strain>
    </source>
</reference>
<reference evidence="4" key="4">
    <citation type="journal article" date="2015" name="PLoS ONE">
        <title>Comprehensive Evaluation of Toxoplasma gondii VEG and Neospora caninum LIV Genomes with Tachyzoite Stage Transcriptome and Proteome Defines Novel Transcript Features.</title>
        <authorList>
            <person name="Ramaprasad A."/>
            <person name="Mourier T."/>
            <person name="Naeem R."/>
            <person name="Malas T.B."/>
            <person name="Moussa E."/>
            <person name="Panigrahi A."/>
            <person name="Vermont S.J."/>
            <person name="Otto T.D."/>
            <person name="Wastling J."/>
            <person name="Pain A."/>
        </authorList>
    </citation>
    <scope>NUCLEOTIDE SEQUENCE</scope>
    <source>
        <strain evidence="4">Liverpool</strain>
    </source>
</reference>
<name>F0VHG8_NEOCL</name>
<evidence type="ECO:0000313" key="3">
    <source>
        <dbReference type="EMBL" id="CBZ53162.1"/>
    </source>
</evidence>
<gene>
    <name evidence="4" type="ORF">BN1204_029500</name>
    <name evidence="3" type="ORF">NCLIV_029500</name>
</gene>
<feature type="coiled-coil region" evidence="1">
    <location>
        <begin position="92"/>
        <end position="164"/>
    </location>
</feature>
<keyword evidence="5" id="KW-1185">Reference proteome</keyword>
<dbReference type="RefSeq" id="XP_003883194.1">
    <property type="nucleotide sequence ID" value="XM_003883145.1"/>
</dbReference>
<reference evidence="3" key="2">
    <citation type="submission" date="2011-03" db="EMBL/GenBank/DDBJ databases">
        <title>Comparative genomics and transcriptomics of Neospora caninum and Toxoplasma gondii.</title>
        <authorList>
            <person name="Reid A.J."/>
            <person name="Sohal A."/>
            <person name="Harris D."/>
            <person name="Quail M."/>
            <person name="Sanders M."/>
            <person name="Berriman M."/>
            <person name="Wastling J.M."/>
            <person name="Pain A."/>
        </authorList>
    </citation>
    <scope>NUCLEOTIDE SEQUENCE</scope>
    <source>
        <strain evidence="3">Liverpool</strain>
    </source>
</reference>
<accession>F0VHG8</accession>
<dbReference type="EMBL" id="FR823389">
    <property type="protein sequence ID" value="CBZ53162.1"/>
    <property type="molecule type" value="Genomic_DNA"/>
</dbReference>
<keyword evidence="1" id="KW-0175">Coiled coil</keyword>
<dbReference type="Proteomes" id="UP000007494">
    <property type="component" value="Chromosome VIIb"/>
</dbReference>
<dbReference type="GeneID" id="13443429"/>
<feature type="region of interest" description="Disordered" evidence="2">
    <location>
        <begin position="48"/>
        <end position="85"/>
    </location>
</feature>
<sequence>MEVSTSRISKFIASHREARLHACERAASWEFLLAKCVNCDTRVECASHQFSPTPSTTEALPRAKTKNRTTRQQVKSQTGRAENEVKGEIKEIKKINKDIKEIKKINQEIKKVNKEIKGEIKKINKEIKGEIKEIKKINQEIKVNKEIKGDIKEIKKAVKRISRRAKAGQEAV</sequence>
<dbReference type="EMBL" id="LN714482">
    <property type="protein sequence ID" value="CEL67152.1"/>
    <property type="molecule type" value="Genomic_DNA"/>
</dbReference>
<evidence type="ECO:0000256" key="1">
    <source>
        <dbReference type="SAM" id="Coils"/>
    </source>
</evidence>
<protein>
    <submittedName>
        <fullName evidence="3">Uncharacterized protein</fullName>
    </submittedName>
</protein>
<feature type="compositionally biased region" description="Polar residues" evidence="2">
    <location>
        <begin position="70"/>
        <end position="80"/>
    </location>
</feature>
<proteinExistence type="predicted"/>
<evidence type="ECO:0000313" key="5">
    <source>
        <dbReference type="Proteomes" id="UP000007494"/>
    </source>
</evidence>
<dbReference type="InParanoid" id="F0VHG8"/>
<dbReference type="AlphaFoldDB" id="F0VHG8"/>
<organism evidence="3 5">
    <name type="scientific">Neospora caninum (strain Liverpool)</name>
    <dbReference type="NCBI Taxonomy" id="572307"/>
    <lineage>
        <taxon>Eukaryota</taxon>
        <taxon>Sar</taxon>
        <taxon>Alveolata</taxon>
        <taxon>Apicomplexa</taxon>
        <taxon>Conoidasida</taxon>
        <taxon>Coccidia</taxon>
        <taxon>Eucoccidiorida</taxon>
        <taxon>Eimeriorina</taxon>
        <taxon>Sarcocystidae</taxon>
        <taxon>Neospora</taxon>
    </lineage>
</organism>
<evidence type="ECO:0000313" key="4">
    <source>
        <dbReference type="EMBL" id="CEL67152.1"/>
    </source>
</evidence>
<evidence type="ECO:0000256" key="2">
    <source>
        <dbReference type="SAM" id="MobiDB-lite"/>
    </source>
</evidence>
<feature type="compositionally biased region" description="Polar residues" evidence="2">
    <location>
        <begin position="48"/>
        <end position="58"/>
    </location>
</feature>